<reference evidence="4 5" key="1">
    <citation type="journal article" date="2020" name="J. Phycol.">
        <title>Comparative genome analysis reveals Cyanidiococcus gen. nov., a new extremophilic red algal genus sister to Cyanidioschyzon (Cyanidioschyzonaceae, Rhodophyta).</title>
        <authorList>
            <person name="Liu S.-L."/>
            <person name="Chiang Y.-R."/>
            <person name="Yoon H.S."/>
            <person name="Fu H.-Y."/>
        </authorList>
    </citation>
    <scope>NUCLEOTIDE SEQUENCE [LARGE SCALE GENOMIC DNA]</scope>
    <source>
        <strain evidence="4 5">THAL066</strain>
    </source>
</reference>
<keyword evidence="2" id="KW-0812">Transmembrane</keyword>
<feature type="transmembrane region" description="Helical" evidence="2">
    <location>
        <begin position="114"/>
        <end position="134"/>
    </location>
</feature>
<dbReference type="OrthoDB" id="297496at2759"/>
<feature type="domain" description="Potassium channel" evidence="3">
    <location>
        <begin position="121"/>
        <end position="193"/>
    </location>
</feature>
<keyword evidence="5" id="KW-1185">Reference proteome</keyword>
<evidence type="ECO:0000259" key="3">
    <source>
        <dbReference type="Pfam" id="PF07885"/>
    </source>
</evidence>
<protein>
    <recommendedName>
        <fullName evidence="3">Potassium channel domain-containing protein</fullName>
    </recommendedName>
</protein>
<dbReference type="EMBL" id="VWRR01000003">
    <property type="protein sequence ID" value="KAF6004408.1"/>
    <property type="molecule type" value="Genomic_DNA"/>
</dbReference>
<feature type="transmembrane region" description="Helical" evidence="2">
    <location>
        <begin position="172"/>
        <end position="193"/>
    </location>
</feature>
<dbReference type="Gene3D" id="1.10.287.70">
    <property type="match status" value="1"/>
</dbReference>
<proteinExistence type="predicted"/>
<evidence type="ECO:0000256" key="1">
    <source>
        <dbReference type="SAM" id="MobiDB-lite"/>
    </source>
</evidence>
<feature type="compositionally biased region" description="Basic and acidic residues" evidence="1">
    <location>
        <begin position="244"/>
        <end position="256"/>
    </location>
</feature>
<name>A0A7J7IMZ8_9RHOD</name>
<keyword evidence="2" id="KW-1133">Transmembrane helix</keyword>
<feature type="region of interest" description="Disordered" evidence="1">
    <location>
        <begin position="244"/>
        <end position="278"/>
    </location>
</feature>
<feature type="compositionally biased region" description="Polar residues" evidence="1">
    <location>
        <begin position="260"/>
        <end position="274"/>
    </location>
</feature>
<dbReference type="AlphaFoldDB" id="A0A7J7IMZ8"/>
<gene>
    <name evidence="4" type="ORF">F1559_001717</name>
</gene>
<accession>A0A7J7IMZ8</accession>
<evidence type="ECO:0000313" key="5">
    <source>
        <dbReference type="Proteomes" id="UP000530660"/>
    </source>
</evidence>
<dbReference type="Proteomes" id="UP000530660">
    <property type="component" value="Unassembled WGS sequence"/>
</dbReference>
<organism evidence="4 5">
    <name type="scientific">Cyanidiococcus yangmingshanensis</name>
    <dbReference type="NCBI Taxonomy" id="2690220"/>
    <lineage>
        <taxon>Eukaryota</taxon>
        <taxon>Rhodophyta</taxon>
        <taxon>Bangiophyceae</taxon>
        <taxon>Cyanidiales</taxon>
        <taxon>Cyanidiaceae</taxon>
        <taxon>Cyanidiococcus</taxon>
    </lineage>
</organism>
<comment type="caution">
    <text evidence="4">The sequence shown here is derived from an EMBL/GenBank/DDBJ whole genome shotgun (WGS) entry which is preliminary data.</text>
</comment>
<dbReference type="InterPro" id="IPR013099">
    <property type="entry name" value="K_chnl_dom"/>
</dbReference>
<sequence>MKQEQLIQQWAEESDASRASLYDASQVDLGAKSNASVLGWVASLFSDAVNLTQGVQKVLTSYAKRAQRRISDAAENALGGADGTAGDVPRGASLLIRDLSTVGMVFLNSPLGNVISSYSILWIWIGTGTLFGIVHEHLPFSDALLFSVSSLSTLGISPPPSSDPVSRLFCTFFLLSGVAVYALTLGRVANFFVDRYEREQVRRLVTRRLRLRATWQRATPRCDIHDNAAALAWKAQMKREHADLLESSPSREHADASETPYATSDPTPSSNGTGQEDPIADVETLTWAEFLEWKLLTEGRISIERLAAIRQEFEECFEHS</sequence>
<dbReference type="SUPFAM" id="SSF81324">
    <property type="entry name" value="Voltage-gated potassium channels"/>
    <property type="match status" value="1"/>
</dbReference>
<evidence type="ECO:0000256" key="2">
    <source>
        <dbReference type="SAM" id="Phobius"/>
    </source>
</evidence>
<evidence type="ECO:0000313" key="4">
    <source>
        <dbReference type="EMBL" id="KAF6004408.1"/>
    </source>
</evidence>
<dbReference type="Pfam" id="PF07885">
    <property type="entry name" value="Ion_trans_2"/>
    <property type="match status" value="1"/>
</dbReference>
<keyword evidence="2" id="KW-0472">Membrane</keyword>